<dbReference type="GO" id="GO:0043565">
    <property type="term" value="F:sequence-specific DNA binding"/>
    <property type="evidence" value="ECO:0007669"/>
    <property type="project" value="InterPro"/>
</dbReference>
<dbReference type="Pfam" id="PF12833">
    <property type="entry name" value="HTH_18"/>
    <property type="match status" value="1"/>
</dbReference>
<dbReference type="GO" id="GO:0003700">
    <property type="term" value="F:DNA-binding transcription factor activity"/>
    <property type="evidence" value="ECO:0007669"/>
    <property type="project" value="InterPro"/>
</dbReference>
<keyword evidence="1" id="KW-0805">Transcription regulation</keyword>
<feature type="domain" description="HTH araC/xylS-type" evidence="4">
    <location>
        <begin position="169"/>
        <end position="270"/>
    </location>
</feature>
<evidence type="ECO:0000256" key="3">
    <source>
        <dbReference type="ARBA" id="ARBA00023163"/>
    </source>
</evidence>
<organism evidence="5 6">
    <name type="scientific">Actinopolymorpha singaporensis</name>
    <dbReference type="NCBI Taxonomy" id="117157"/>
    <lineage>
        <taxon>Bacteria</taxon>
        <taxon>Bacillati</taxon>
        <taxon>Actinomycetota</taxon>
        <taxon>Actinomycetes</taxon>
        <taxon>Propionibacteriales</taxon>
        <taxon>Actinopolymorphaceae</taxon>
        <taxon>Actinopolymorpha</taxon>
    </lineage>
</organism>
<dbReference type="Proteomes" id="UP000198983">
    <property type="component" value="Chromosome I"/>
</dbReference>
<protein>
    <submittedName>
        <fullName evidence="5">AraC-type DNA-binding protein</fullName>
    </submittedName>
</protein>
<dbReference type="Pfam" id="PF20240">
    <property type="entry name" value="DUF6597"/>
    <property type="match status" value="1"/>
</dbReference>
<dbReference type="EMBL" id="LT629732">
    <property type="protein sequence ID" value="SDR73499.1"/>
    <property type="molecule type" value="Genomic_DNA"/>
</dbReference>
<proteinExistence type="predicted"/>
<sequence length="275" mass="30110">MQGLHSTRGILHAREGLRRFELRRRLPSPAVAGLVSHYWIVCWDLRGQPPHTQRVLSYPCVNLVFQADRSRVAGVLRTPHPQRLAGAGRVLGVMFRPGGFRPLLGRSVATITDRFLPLAEVFGVEGDEAAAAVAAAPDDDGMVAAAEEFLARHVARIREGDASTLPVAERVAELVDVVAADPSILRVDQLATRVGLGIRALQRLCAEYAGVGPKWVIRRYRLHEAVQRAAEDHDPDWVRLAADLGYSDQAHLVRDFTAATGQSPTRYARATRLGS</sequence>
<dbReference type="SUPFAM" id="SSF46689">
    <property type="entry name" value="Homeodomain-like"/>
    <property type="match status" value="1"/>
</dbReference>
<gene>
    <name evidence="5" type="ORF">SAMN04489717_0319</name>
</gene>
<keyword evidence="6" id="KW-1185">Reference proteome</keyword>
<evidence type="ECO:0000313" key="6">
    <source>
        <dbReference type="Proteomes" id="UP000198983"/>
    </source>
</evidence>
<evidence type="ECO:0000259" key="4">
    <source>
        <dbReference type="PROSITE" id="PS01124"/>
    </source>
</evidence>
<dbReference type="InterPro" id="IPR050204">
    <property type="entry name" value="AraC_XylS_family_regulators"/>
</dbReference>
<accession>A0A1H1LHZ3</accession>
<dbReference type="Gene3D" id="1.10.10.60">
    <property type="entry name" value="Homeodomain-like"/>
    <property type="match status" value="1"/>
</dbReference>
<dbReference type="PROSITE" id="PS01124">
    <property type="entry name" value="HTH_ARAC_FAMILY_2"/>
    <property type="match status" value="1"/>
</dbReference>
<reference evidence="5 6" key="1">
    <citation type="submission" date="2016-10" db="EMBL/GenBank/DDBJ databases">
        <authorList>
            <person name="de Groot N.N."/>
        </authorList>
    </citation>
    <scope>NUCLEOTIDE SEQUENCE [LARGE SCALE GENOMIC DNA]</scope>
    <source>
        <strain evidence="5 6">DSM 22024</strain>
    </source>
</reference>
<dbReference type="InterPro" id="IPR018060">
    <property type="entry name" value="HTH_AraC"/>
</dbReference>
<dbReference type="AlphaFoldDB" id="A0A1H1LHZ3"/>
<dbReference type="PANTHER" id="PTHR46796">
    <property type="entry name" value="HTH-TYPE TRANSCRIPTIONAL ACTIVATOR RHAS-RELATED"/>
    <property type="match status" value="1"/>
</dbReference>
<dbReference type="SMART" id="SM00342">
    <property type="entry name" value="HTH_ARAC"/>
    <property type="match status" value="1"/>
</dbReference>
<dbReference type="InterPro" id="IPR009057">
    <property type="entry name" value="Homeodomain-like_sf"/>
</dbReference>
<keyword evidence="3" id="KW-0804">Transcription</keyword>
<dbReference type="InterPro" id="IPR046532">
    <property type="entry name" value="DUF6597"/>
</dbReference>
<keyword evidence="2 5" id="KW-0238">DNA-binding</keyword>
<evidence type="ECO:0000256" key="2">
    <source>
        <dbReference type="ARBA" id="ARBA00023125"/>
    </source>
</evidence>
<evidence type="ECO:0000313" key="5">
    <source>
        <dbReference type="EMBL" id="SDR73499.1"/>
    </source>
</evidence>
<name>A0A1H1LHZ3_9ACTN</name>
<dbReference type="STRING" id="117157.SAMN04489717_0319"/>
<evidence type="ECO:0000256" key="1">
    <source>
        <dbReference type="ARBA" id="ARBA00023015"/>
    </source>
</evidence>